<organism evidence="6">
    <name type="scientific">viral metagenome</name>
    <dbReference type="NCBI Taxonomy" id="1070528"/>
    <lineage>
        <taxon>unclassified sequences</taxon>
        <taxon>metagenomes</taxon>
        <taxon>organismal metagenomes</taxon>
    </lineage>
</organism>
<evidence type="ECO:0000256" key="1">
    <source>
        <dbReference type="ARBA" id="ARBA00006581"/>
    </source>
</evidence>
<dbReference type="PANTHER" id="PTHR11241">
    <property type="entry name" value="DEOXYURIDINE 5'-TRIPHOSPHATE NUCLEOTIDOHYDROLASE"/>
    <property type="match status" value="1"/>
</dbReference>
<evidence type="ECO:0000256" key="3">
    <source>
        <dbReference type="ARBA" id="ARBA00022801"/>
    </source>
</evidence>
<gene>
    <name evidence="6" type="ORF">TM448A00583_0020</name>
</gene>
<dbReference type="InterPro" id="IPR033704">
    <property type="entry name" value="dUTPase_trimeric"/>
</dbReference>
<evidence type="ECO:0000313" key="6">
    <source>
        <dbReference type="EMBL" id="QJA46981.1"/>
    </source>
</evidence>
<protein>
    <recommendedName>
        <fullName evidence="2">dUTP diphosphatase</fullName>
        <ecNumber evidence="2">3.6.1.23</ecNumber>
    </recommendedName>
</protein>
<evidence type="ECO:0000256" key="4">
    <source>
        <dbReference type="ARBA" id="ARBA00023080"/>
    </source>
</evidence>
<dbReference type="PANTHER" id="PTHR11241:SF0">
    <property type="entry name" value="DEOXYURIDINE 5'-TRIPHOSPHATE NUCLEOTIDOHYDROLASE"/>
    <property type="match status" value="1"/>
</dbReference>
<evidence type="ECO:0000259" key="5">
    <source>
        <dbReference type="Pfam" id="PF00692"/>
    </source>
</evidence>
<dbReference type="InterPro" id="IPR008181">
    <property type="entry name" value="dUTPase"/>
</dbReference>
<dbReference type="Gene3D" id="2.70.40.10">
    <property type="match status" value="1"/>
</dbReference>
<dbReference type="InterPro" id="IPR029054">
    <property type="entry name" value="dUTPase-like"/>
</dbReference>
<sequence>MLIKMLVDGVEPPKKQREGDAGFDVYSPIDAIIPSGERLQVKLGFALEILPDEVAIMSERSGMSIKFGITSIGNIIDSNYRGECSIILANLGKDSFVIKRGDRIGQVIVCRLGNQDVQLVKELSETERGDKAHYSSGV</sequence>
<dbReference type="AlphaFoldDB" id="A0A6H1ZHS4"/>
<dbReference type="EMBL" id="MT144027">
    <property type="protein sequence ID" value="QJA46981.1"/>
    <property type="molecule type" value="Genomic_DNA"/>
</dbReference>
<dbReference type="GO" id="GO:0004170">
    <property type="term" value="F:dUTP diphosphatase activity"/>
    <property type="evidence" value="ECO:0007669"/>
    <property type="project" value="UniProtKB-EC"/>
</dbReference>
<dbReference type="EC" id="3.6.1.23" evidence="2"/>
<dbReference type="GO" id="GO:0046081">
    <property type="term" value="P:dUTP catabolic process"/>
    <property type="evidence" value="ECO:0007669"/>
    <property type="project" value="InterPro"/>
</dbReference>
<feature type="domain" description="dUTPase-like" evidence="5">
    <location>
        <begin position="12"/>
        <end position="136"/>
    </location>
</feature>
<evidence type="ECO:0000256" key="2">
    <source>
        <dbReference type="ARBA" id="ARBA00012379"/>
    </source>
</evidence>
<proteinExistence type="inferred from homology"/>
<comment type="similarity">
    <text evidence="1">Belongs to the dUTPase family.</text>
</comment>
<dbReference type="InterPro" id="IPR036157">
    <property type="entry name" value="dUTPase-like_sf"/>
</dbReference>
<dbReference type="GO" id="GO:0006226">
    <property type="term" value="P:dUMP biosynthetic process"/>
    <property type="evidence" value="ECO:0007669"/>
    <property type="project" value="InterPro"/>
</dbReference>
<keyword evidence="4" id="KW-0546">Nucleotide metabolism</keyword>
<dbReference type="CDD" id="cd07557">
    <property type="entry name" value="trimeric_dUTPase"/>
    <property type="match status" value="1"/>
</dbReference>
<dbReference type="NCBIfam" id="TIGR00576">
    <property type="entry name" value="dut"/>
    <property type="match status" value="1"/>
</dbReference>
<keyword evidence="3" id="KW-0378">Hydrolase</keyword>
<dbReference type="Pfam" id="PF00692">
    <property type="entry name" value="dUTPase"/>
    <property type="match status" value="1"/>
</dbReference>
<reference evidence="6" key="1">
    <citation type="submission" date="2020-03" db="EMBL/GenBank/DDBJ databases">
        <title>The deep terrestrial virosphere.</title>
        <authorList>
            <person name="Holmfeldt K."/>
            <person name="Nilsson E."/>
            <person name="Simone D."/>
            <person name="Lopez-Fernandez M."/>
            <person name="Wu X."/>
            <person name="de Brujin I."/>
            <person name="Lundin D."/>
            <person name="Andersson A."/>
            <person name="Bertilsson S."/>
            <person name="Dopson M."/>
        </authorList>
    </citation>
    <scope>NUCLEOTIDE SEQUENCE</scope>
    <source>
        <strain evidence="6">TM448A00583</strain>
    </source>
</reference>
<dbReference type="SUPFAM" id="SSF51283">
    <property type="entry name" value="dUTPase-like"/>
    <property type="match status" value="1"/>
</dbReference>
<accession>A0A6H1ZHS4</accession>
<dbReference type="GO" id="GO:0000287">
    <property type="term" value="F:magnesium ion binding"/>
    <property type="evidence" value="ECO:0007669"/>
    <property type="project" value="InterPro"/>
</dbReference>
<name>A0A6H1ZHS4_9ZZZZ</name>